<dbReference type="AlphaFoldDB" id="L0DJH6"/>
<organism evidence="2 3">
    <name type="scientific">Singulisphaera acidiphila (strain ATCC BAA-1392 / DSM 18658 / VKM B-2454 / MOB10)</name>
    <dbReference type="NCBI Taxonomy" id="886293"/>
    <lineage>
        <taxon>Bacteria</taxon>
        <taxon>Pseudomonadati</taxon>
        <taxon>Planctomycetota</taxon>
        <taxon>Planctomycetia</taxon>
        <taxon>Isosphaerales</taxon>
        <taxon>Isosphaeraceae</taxon>
        <taxon>Singulisphaera</taxon>
    </lineage>
</organism>
<proteinExistence type="predicted"/>
<feature type="transmembrane region" description="Helical" evidence="1">
    <location>
        <begin position="113"/>
        <end position="140"/>
    </location>
</feature>
<dbReference type="Proteomes" id="UP000010798">
    <property type="component" value="Chromosome"/>
</dbReference>
<keyword evidence="1" id="KW-0812">Transmembrane</keyword>
<reference evidence="2 3" key="1">
    <citation type="submission" date="2012-02" db="EMBL/GenBank/DDBJ databases">
        <title>Complete sequence of chromosome of Singulisphaera acidiphila DSM 18658.</title>
        <authorList>
            <consortium name="US DOE Joint Genome Institute (JGI-PGF)"/>
            <person name="Lucas S."/>
            <person name="Copeland A."/>
            <person name="Lapidus A."/>
            <person name="Glavina del Rio T."/>
            <person name="Dalin E."/>
            <person name="Tice H."/>
            <person name="Bruce D."/>
            <person name="Goodwin L."/>
            <person name="Pitluck S."/>
            <person name="Peters L."/>
            <person name="Ovchinnikova G."/>
            <person name="Chertkov O."/>
            <person name="Kyrpides N."/>
            <person name="Mavromatis K."/>
            <person name="Ivanova N."/>
            <person name="Brettin T."/>
            <person name="Detter J.C."/>
            <person name="Han C."/>
            <person name="Larimer F."/>
            <person name="Land M."/>
            <person name="Hauser L."/>
            <person name="Markowitz V."/>
            <person name="Cheng J.-F."/>
            <person name="Hugenholtz P."/>
            <person name="Woyke T."/>
            <person name="Wu D."/>
            <person name="Tindall B."/>
            <person name="Pomrenke H."/>
            <person name="Brambilla E."/>
            <person name="Klenk H.-P."/>
            <person name="Eisen J.A."/>
        </authorList>
    </citation>
    <scope>NUCLEOTIDE SEQUENCE [LARGE SCALE GENOMIC DNA]</scope>
    <source>
        <strain evidence="3">ATCC BAA-1392 / DSM 18658 / VKM B-2454 / MOB10</strain>
    </source>
</reference>
<feature type="transmembrane region" description="Helical" evidence="1">
    <location>
        <begin position="198"/>
        <end position="219"/>
    </location>
</feature>
<dbReference type="RefSeq" id="WP_015247935.1">
    <property type="nucleotide sequence ID" value="NC_019892.1"/>
</dbReference>
<protein>
    <submittedName>
        <fullName evidence="2">Putative membrane protein (DUF2324)</fullName>
    </submittedName>
</protein>
<gene>
    <name evidence="2" type="ordered locus">Sinac_4644</name>
</gene>
<feature type="transmembrane region" description="Helical" evidence="1">
    <location>
        <begin position="38"/>
        <end position="56"/>
    </location>
</feature>
<keyword evidence="1" id="KW-0472">Membrane</keyword>
<feature type="transmembrane region" description="Helical" evidence="1">
    <location>
        <begin position="76"/>
        <end position="101"/>
    </location>
</feature>
<name>L0DJH6_SINAD</name>
<evidence type="ECO:0000313" key="3">
    <source>
        <dbReference type="Proteomes" id="UP000010798"/>
    </source>
</evidence>
<keyword evidence="1" id="KW-1133">Transmembrane helix</keyword>
<dbReference type="KEGG" id="saci:Sinac_4644"/>
<feature type="transmembrane region" description="Helical" evidence="1">
    <location>
        <begin position="6"/>
        <end position="26"/>
    </location>
</feature>
<evidence type="ECO:0000313" key="2">
    <source>
        <dbReference type="EMBL" id="AGA28821.1"/>
    </source>
</evidence>
<keyword evidence="3" id="KW-1185">Reference proteome</keyword>
<accession>L0DJH6</accession>
<dbReference type="HOGENOM" id="CLU_1057261_0_0_0"/>
<feature type="transmembrane region" description="Helical" evidence="1">
    <location>
        <begin position="225"/>
        <end position="248"/>
    </location>
</feature>
<evidence type="ECO:0000256" key="1">
    <source>
        <dbReference type="SAM" id="Phobius"/>
    </source>
</evidence>
<dbReference type="EMBL" id="CP003364">
    <property type="protein sequence ID" value="AGA28821.1"/>
    <property type="molecule type" value="Genomic_DNA"/>
</dbReference>
<dbReference type="Pfam" id="PF10086">
    <property type="entry name" value="YhfC"/>
    <property type="match status" value="1"/>
</dbReference>
<sequence length="263" mass="28042">MEPTSNLLLFGIPGLGMFLVSVLAIAVWRRASGAEFKWFWAGAGLWALAVALKVAFSLLANQVAVGFLKRALSRPLFLTGAGLYLGAVSAAFELGLVWLAGRRWGHLGRDAGRAVAVGVGAGAFEALLLGVVSLGIWVAVAMDGADAKGERNEVLARATATPLFWLVPPAERIIALLGHASTRGLVLLGVAGRRPWMVLWGFAVFTLMDGIAGVFLLSQEFAGRSMWWLELAVLPFALTGVAILVFCIRRRDEPNLAVAEHPD</sequence>
<dbReference type="InterPro" id="IPR011397">
    <property type="entry name" value="YhfC"/>
</dbReference>